<evidence type="ECO:0000259" key="1">
    <source>
        <dbReference type="Pfam" id="PF00534"/>
    </source>
</evidence>
<dbReference type="PANTHER" id="PTHR45947">
    <property type="entry name" value="SULFOQUINOVOSYL TRANSFERASE SQD2"/>
    <property type="match status" value="1"/>
</dbReference>
<gene>
    <name evidence="3" type="ORF">J2D77_04150</name>
</gene>
<sequence>MPALRVMTVLPPREHFAEAEAGAIAILVHRMARPGESVVGRALLGAPYADVPFLAVPRVFLPLRRQARYAAGVARLVRQVRPDLVEVHNRADLALALRRWCPGVPIMLVLHNDPCGMRGASTPAERTLLARQVAVVAVSEWLRLRFVSGGVQACVSVLPNSLDYTQLPPPATRENLVLFAGRVVADKGADAFVAACRTLLPRYPRWRAEILGADRFGPHSPETGFLRQLRADAALAGVSLRGVVPHAQVLQAMSRAALVVVPSRWAEPFGMVALEAMGCGAALVVSRNGNLPDLAGPAALYADPDSLPTLTGAMEQLMNDAGLRASLGAAGRRRAACFDSRAIAVQREHLHAEIVRAWPGKGLFQA</sequence>
<keyword evidence="4" id="KW-1185">Reference proteome</keyword>
<dbReference type="RefSeq" id="WP_207845632.1">
    <property type="nucleotide sequence ID" value="NZ_JAFVMH010000002.1"/>
</dbReference>
<dbReference type="InterPro" id="IPR050194">
    <property type="entry name" value="Glycosyltransferase_grp1"/>
</dbReference>
<dbReference type="InterPro" id="IPR001296">
    <property type="entry name" value="Glyco_trans_1"/>
</dbReference>
<protein>
    <submittedName>
        <fullName evidence="3">Glycosyltransferase family 4 protein</fullName>
    </submittedName>
</protein>
<dbReference type="GO" id="GO:0016757">
    <property type="term" value="F:glycosyltransferase activity"/>
    <property type="evidence" value="ECO:0007669"/>
    <property type="project" value="InterPro"/>
</dbReference>
<reference evidence="3" key="1">
    <citation type="submission" date="2021-03" db="EMBL/GenBank/DDBJ databases">
        <title>The complete genome sequence of Acetobacter sp. TBRC 12339.</title>
        <authorList>
            <person name="Charoenyingcharoen P."/>
            <person name="Yukphan P."/>
        </authorList>
    </citation>
    <scope>NUCLEOTIDE SEQUENCE</scope>
    <source>
        <strain evidence="3">TBRC 12339</strain>
    </source>
</reference>
<name>A0A939HMY9_9PROT</name>
<evidence type="ECO:0000313" key="3">
    <source>
        <dbReference type="EMBL" id="MBO1324352.1"/>
    </source>
</evidence>
<dbReference type="SUPFAM" id="SSF53756">
    <property type="entry name" value="UDP-Glycosyltransferase/glycogen phosphorylase"/>
    <property type="match status" value="1"/>
</dbReference>
<dbReference type="Pfam" id="PF13439">
    <property type="entry name" value="Glyco_transf_4"/>
    <property type="match status" value="1"/>
</dbReference>
<dbReference type="EMBL" id="JAFVMH010000002">
    <property type="protein sequence ID" value="MBO1324352.1"/>
    <property type="molecule type" value="Genomic_DNA"/>
</dbReference>
<dbReference type="Gene3D" id="3.40.50.2000">
    <property type="entry name" value="Glycogen Phosphorylase B"/>
    <property type="match status" value="2"/>
</dbReference>
<feature type="domain" description="Glycosyltransferase subfamily 4-like N-terminal" evidence="2">
    <location>
        <begin position="55"/>
        <end position="163"/>
    </location>
</feature>
<accession>A0A939HMY9</accession>
<dbReference type="InterPro" id="IPR028098">
    <property type="entry name" value="Glyco_trans_4-like_N"/>
</dbReference>
<organism evidence="3 4">
    <name type="scientific">Acetobacter garciniae</name>
    <dbReference type="NCBI Taxonomy" id="2817435"/>
    <lineage>
        <taxon>Bacteria</taxon>
        <taxon>Pseudomonadati</taxon>
        <taxon>Pseudomonadota</taxon>
        <taxon>Alphaproteobacteria</taxon>
        <taxon>Acetobacterales</taxon>
        <taxon>Acetobacteraceae</taxon>
        <taxon>Acetobacter</taxon>
    </lineage>
</organism>
<dbReference type="Proteomes" id="UP000664073">
    <property type="component" value="Unassembled WGS sequence"/>
</dbReference>
<feature type="domain" description="Glycosyl transferase family 1" evidence="1">
    <location>
        <begin position="172"/>
        <end position="334"/>
    </location>
</feature>
<proteinExistence type="predicted"/>
<evidence type="ECO:0000259" key="2">
    <source>
        <dbReference type="Pfam" id="PF13439"/>
    </source>
</evidence>
<dbReference type="PANTHER" id="PTHR45947:SF3">
    <property type="entry name" value="SULFOQUINOVOSYL TRANSFERASE SQD2"/>
    <property type="match status" value="1"/>
</dbReference>
<dbReference type="Pfam" id="PF00534">
    <property type="entry name" value="Glycos_transf_1"/>
    <property type="match status" value="1"/>
</dbReference>
<evidence type="ECO:0000313" key="4">
    <source>
        <dbReference type="Proteomes" id="UP000664073"/>
    </source>
</evidence>
<dbReference type="AlphaFoldDB" id="A0A939HMY9"/>
<comment type="caution">
    <text evidence="3">The sequence shown here is derived from an EMBL/GenBank/DDBJ whole genome shotgun (WGS) entry which is preliminary data.</text>
</comment>
<dbReference type="CDD" id="cd03801">
    <property type="entry name" value="GT4_PimA-like"/>
    <property type="match status" value="1"/>
</dbReference>